<reference evidence="2 3" key="1">
    <citation type="submission" date="2018-04" db="EMBL/GenBank/DDBJ databases">
        <title>Subsurface microbial communities from deep shales in Ohio and West Virginia, USA.</title>
        <authorList>
            <person name="Wrighton K."/>
        </authorList>
    </citation>
    <scope>NUCLEOTIDE SEQUENCE [LARGE SCALE GENOMIC DNA]</scope>
    <source>
        <strain evidence="2 3">WC1</strain>
    </source>
</reference>
<evidence type="ECO:0000256" key="1">
    <source>
        <dbReference type="SAM" id="Phobius"/>
    </source>
</evidence>
<dbReference type="RefSeq" id="WP_108142956.1">
    <property type="nucleotide sequence ID" value="NZ_QAXS01000065.1"/>
</dbReference>
<evidence type="ECO:0000313" key="3">
    <source>
        <dbReference type="Proteomes" id="UP000244089"/>
    </source>
</evidence>
<sequence>MINNPTDKIKVKLNNLKNNIPSNKISPILALLSQEKLLEFTEKITESSANIYDKALDSEYIKTHVGGANHRLFDNGHDVVNAWEHIKNTSADDSFKQEVAAYFNSLWKDLNTKKGLPFMTLEKTNYDKSSEWLMKYIPQADKKWVYDLFSYDSIEIFSSTLSIAAAIFALKKDDLEQLAELLGSAGIISAISANPIMGIAMIITAAYSYFIKKKEFKSKDFSKGIILSSVSMGIFSVLGISLFLEFLIVIIATKILRDQLNKEINIKETIRSFNQKIVTNLG</sequence>
<dbReference type="OrthoDB" id="8203188at2"/>
<comment type="caution">
    <text evidence="2">The sequence shown here is derived from an EMBL/GenBank/DDBJ whole genome shotgun (WGS) entry which is preliminary data.</text>
</comment>
<feature type="transmembrane region" description="Helical" evidence="1">
    <location>
        <begin position="230"/>
        <end position="252"/>
    </location>
</feature>
<name>A0A2T5RF41_9FIRM</name>
<feature type="transmembrane region" description="Helical" evidence="1">
    <location>
        <begin position="144"/>
        <end position="170"/>
    </location>
</feature>
<protein>
    <submittedName>
        <fullName evidence="2">Uncharacterized protein</fullName>
    </submittedName>
</protein>
<dbReference type="EMBL" id="QAXS01000065">
    <property type="protein sequence ID" value="PTV92843.1"/>
    <property type="molecule type" value="Genomic_DNA"/>
</dbReference>
<proteinExistence type="predicted"/>
<gene>
    <name evidence="2" type="ORF">C8C76_1656</name>
</gene>
<keyword evidence="1" id="KW-0472">Membrane</keyword>
<evidence type="ECO:0000313" key="2">
    <source>
        <dbReference type="EMBL" id="PTV92843.1"/>
    </source>
</evidence>
<accession>A0A2T5RF41</accession>
<dbReference type="Proteomes" id="UP000244089">
    <property type="component" value="Unassembled WGS sequence"/>
</dbReference>
<organism evidence="2 3">
    <name type="scientific">Halanaerobium saccharolyticum</name>
    <dbReference type="NCBI Taxonomy" id="43595"/>
    <lineage>
        <taxon>Bacteria</taxon>
        <taxon>Bacillati</taxon>
        <taxon>Bacillota</taxon>
        <taxon>Clostridia</taxon>
        <taxon>Halanaerobiales</taxon>
        <taxon>Halanaerobiaceae</taxon>
        <taxon>Halanaerobium</taxon>
    </lineage>
</organism>
<feature type="transmembrane region" description="Helical" evidence="1">
    <location>
        <begin position="182"/>
        <end position="210"/>
    </location>
</feature>
<keyword evidence="1" id="KW-0812">Transmembrane</keyword>
<dbReference type="AlphaFoldDB" id="A0A2T5RF41"/>
<keyword evidence="1" id="KW-1133">Transmembrane helix</keyword>